<gene>
    <name evidence="1" type="ORF">DARMORV10_A04P17160.1</name>
</gene>
<dbReference type="EMBL" id="HG994358">
    <property type="protein sequence ID" value="CAF2277188.1"/>
    <property type="molecule type" value="Genomic_DNA"/>
</dbReference>
<organism evidence="1">
    <name type="scientific">Brassica napus</name>
    <name type="common">Rape</name>
    <dbReference type="NCBI Taxonomy" id="3708"/>
    <lineage>
        <taxon>Eukaryota</taxon>
        <taxon>Viridiplantae</taxon>
        <taxon>Streptophyta</taxon>
        <taxon>Embryophyta</taxon>
        <taxon>Tracheophyta</taxon>
        <taxon>Spermatophyta</taxon>
        <taxon>Magnoliopsida</taxon>
        <taxon>eudicotyledons</taxon>
        <taxon>Gunneridae</taxon>
        <taxon>Pentapetalae</taxon>
        <taxon>rosids</taxon>
        <taxon>malvids</taxon>
        <taxon>Brassicales</taxon>
        <taxon>Brassicaceae</taxon>
        <taxon>Brassiceae</taxon>
        <taxon>Brassica</taxon>
    </lineage>
</organism>
<sequence length="42" mass="4829">MGQRLRVTSYYLTSQFKAIQKLWLHATATSQTNMTHATTTIK</sequence>
<reference evidence="1" key="1">
    <citation type="submission" date="2021-01" db="EMBL/GenBank/DDBJ databases">
        <authorList>
            <consortium name="Genoscope - CEA"/>
            <person name="William W."/>
        </authorList>
    </citation>
    <scope>NUCLEOTIDE SEQUENCE</scope>
</reference>
<name>A0A817B016_BRANA</name>
<accession>A0A817B016</accession>
<evidence type="ECO:0000313" key="1">
    <source>
        <dbReference type="EMBL" id="CAF2277188.1"/>
    </source>
</evidence>
<dbReference type="Proteomes" id="UP001295469">
    <property type="component" value="Chromosome A04"/>
</dbReference>
<protein>
    <submittedName>
        <fullName evidence="1">(rape) hypothetical protein</fullName>
    </submittedName>
</protein>
<proteinExistence type="predicted"/>
<dbReference type="AlphaFoldDB" id="A0A817B016"/>